<evidence type="ECO:0000313" key="2">
    <source>
        <dbReference type="EMBL" id="KAK8992063.1"/>
    </source>
</evidence>
<keyword evidence="1" id="KW-0732">Signal</keyword>
<dbReference type="EMBL" id="JBBPBN010000051">
    <property type="protein sequence ID" value="KAK8992063.1"/>
    <property type="molecule type" value="Genomic_DNA"/>
</dbReference>
<feature type="signal peptide" evidence="1">
    <location>
        <begin position="1"/>
        <end position="24"/>
    </location>
</feature>
<sequence>MPCRFSLTIHVLLLPLPLRSLVLCHLSSADLRSDVVQFDELMFCIITGGSLLDFNTCGSLDHSPFVVASPVTNPPPVSP</sequence>
<keyword evidence="3" id="KW-1185">Reference proteome</keyword>
<reference evidence="2 3" key="1">
    <citation type="journal article" date="2024" name="G3 (Bethesda)">
        <title>Genome assembly of Hibiscus sabdariffa L. provides insights into metabolisms of medicinal natural products.</title>
        <authorList>
            <person name="Kim T."/>
        </authorList>
    </citation>
    <scope>NUCLEOTIDE SEQUENCE [LARGE SCALE GENOMIC DNA]</scope>
    <source>
        <strain evidence="2">TK-2024</strain>
        <tissue evidence="2">Old leaves</tissue>
    </source>
</reference>
<evidence type="ECO:0000256" key="1">
    <source>
        <dbReference type="SAM" id="SignalP"/>
    </source>
</evidence>
<evidence type="ECO:0008006" key="4">
    <source>
        <dbReference type="Google" id="ProtNLM"/>
    </source>
</evidence>
<gene>
    <name evidence="2" type="ORF">V6N11_044955</name>
</gene>
<accession>A0ABR2PUG4</accession>
<name>A0ABR2PUG4_9ROSI</name>
<dbReference type="Proteomes" id="UP001396334">
    <property type="component" value="Unassembled WGS sequence"/>
</dbReference>
<organism evidence="2 3">
    <name type="scientific">Hibiscus sabdariffa</name>
    <name type="common">roselle</name>
    <dbReference type="NCBI Taxonomy" id="183260"/>
    <lineage>
        <taxon>Eukaryota</taxon>
        <taxon>Viridiplantae</taxon>
        <taxon>Streptophyta</taxon>
        <taxon>Embryophyta</taxon>
        <taxon>Tracheophyta</taxon>
        <taxon>Spermatophyta</taxon>
        <taxon>Magnoliopsida</taxon>
        <taxon>eudicotyledons</taxon>
        <taxon>Gunneridae</taxon>
        <taxon>Pentapetalae</taxon>
        <taxon>rosids</taxon>
        <taxon>malvids</taxon>
        <taxon>Malvales</taxon>
        <taxon>Malvaceae</taxon>
        <taxon>Malvoideae</taxon>
        <taxon>Hibiscus</taxon>
    </lineage>
</organism>
<evidence type="ECO:0000313" key="3">
    <source>
        <dbReference type="Proteomes" id="UP001396334"/>
    </source>
</evidence>
<comment type="caution">
    <text evidence="2">The sequence shown here is derived from an EMBL/GenBank/DDBJ whole genome shotgun (WGS) entry which is preliminary data.</text>
</comment>
<feature type="chain" id="PRO_5046184755" description="Secreted protein" evidence="1">
    <location>
        <begin position="25"/>
        <end position="79"/>
    </location>
</feature>
<protein>
    <recommendedName>
        <fullName evidence="4">Secreted protein</fullName>
    </recommendedName>
</protein>
<proteinExistence type="predicted"/>